<reference evidence="2" key="1">
    <citation type="journal article" date="2016" name="Gigascience">
        <title>De novo construction of an expanded transcriptome assembly for the western tarnished plant bug, Lygus hesperus.</title>
        <authorList>
            <person name="Tassone E.E."/>
            <person name="Geib S.M."/>
            <person name="Hall B."/>
            <person name="Fabrick J.A."/>
            <person name="Brent C.S."/>
            <person name="Hull J.J."/>
        </authorList>
    </citation>
    <scope>NUCLEOTIDE SEQUENCE</scope>
</reference>
<feature type="compositionally biased region" description="Low complexity" evidence="1">
    <location>
        <begin position="332"/>
        <end position="353"/>
    </location>
</feature>
<feature type="compositionally biased region" description="Basic and acidic residues" evidence="1">
    <location>
        <begin position="397"/>
        <end position="408"/>
    </location>
</feature>
<evidence type="ECO:0000313" key="2">
    <source>
        <dbReference type="EMBL" id="JAQ04452.1"/>
    </source>
</evidence>
<dbReference type="EMBL" id="GDHC01014177">
    <property type="protein sequence ID" value="JAQ04452.1"/>
    <property type="molecule type" value="Transcribed_RNA"/>
</dbReference>
<feature type="compositionally biased region" description="Low complexity" evidence="1">
    <location>
        <begin position="231"/>
        <end position="244"/>
    </location>
</feature>
<dbReference type="AlphaFoldDB" id="A0A146LBH4"/>
<sequence length="408" mass="43249">MPVDKKVEPKVKPKRSTRASSADKSPPSAPRRSTRASSADKSPPPPASSRQSLALSKIPEESQKKPSTPSKTKILDEVPTAGTPKRRGRASLNPTPAAVASPVRVTRRSVAALVEETVPVVSSPRRKSRASINPSIASPARVTRNSLAAQVEESESQAERSPTRSRRKSMLPKGKLETDDKDEAENESSSTLAKVEEGPENGTSTNPNEIEKDTKPSQLPAADRTPEPSISTRSRQSNQSGSGSADDKTPESKIPTRRSTPTGPGNASGEFRTPTRSHGGSRPSTPSSRPGTPVSKNIADLKGSTKPSPDRHANCSSRDSSPVFTPRDLRRSSLSSPRHSPRSSPTRQPRLSLGESKVPSPISTGLKPTSPLASGQTATPTKLKNDQASKSSPLTAKAKETAVPEKHS</sequence>
<feature type="non-terminal residue" evidence="2">
    <location>
        <position position="408"/>
    </location>
</feature>
<name>A0A146LBH4_LYGHE</name>
<feature type="region of interest" description="Disordered" evidence="1">
    <location>
        <begin position="1"/>
        <end position="408"/>
    </location>
</feature>
<feature type="compositionally biased region" description="Basic and acidic residues" evidence="1">
    <location>
        <begin position="1"/>
        <end position="11"/>
    </location>
</feature>
<gene>
    <name evidence="2" type="ORF">g.83384</name>
</gene>
<feature type="compositionally biased region" description="Low complexity" evidence="1">
    <location>
        <begin position="280"/>
        <end position="293"/>
    </location>
</feature>
<organism evidence="2">
    <name type="scientific">Lygus hesperus</name>
    <name type="common">Western plant bug</name>
    <dbReference type="NCBI Taxonomy" id="30085"/>
    <lineage>
        <taxon>Eukaryota</taxon>
        <taxon>Metazoa</taxon>
        <taxon>Ecdysozoa</taxon>
        <taxon>Arthropoda</taxon>
        <taxon>Hexapoda</taxon>
        <taxon>Insecta</taxon>
        <taxon>Pterygota</taxon>
        <taxon>Neoptera</taxon>
        <taxon>Paraneoptera</taxon>
        <taxon>Hemiptera</taxon>
        <taxon>Heteroptera</taxon>
        <taxon>Panheteroptera</taxon>
        <taxon>Cimicomorpha</taxon>
        <taxon>Miridae</taxon>
        <taxon>Mirini</taxon>
        <taxon>Lygus</taxon>
    </lineage>
</organism>
<accession>A0A146LBH4</accession>
<feature type="compositionally biased region" description="Polar residues" evidence="1">
    <location>
        <begin position="314"/>
        <end position="323"/>
    </location>
</feature>
<protein>
    <submittedName>
        <fullName evidence="2">Uncharacterized protein</fullName>
    </submittedName>
</protein>
<evidence type="ECO:0000256" key="1">
    <source>
        <dbReference type="SAM" id="MobiDB-lite"/>
    </source>
</evidence>
<proteinExistence type="predicted"/>
<feature type="compositionally biased region" description="Polar residues" evidence="1">
    <location>
        <begin position="361"/>
        <end position="394"/>
    </location>
</feature>